<evidence type="ECO:0000313" key="2">
    <source>
        <dbReference type="Proteomes" id="UP001479436"/>
    </source>
</evidence>
<dbReference type="EMBL" id="JASJQH010009620">
    <property type="protein sequence ID" value="KAK9678964.1"/>
    <property type="molecule type" value="Genomic_DNA"/>
</dbReference>
<proteinExistence type="predicted"/>
<dbReference type="Proteomes" id="UP001479436">
    <property type="component" value="Unassembled WGS sequence"/>
</dbReference>
<comment type="caution">
    <text evidence="1">The sequence shown here is derived from an EMBL/GenBank/DDBJ whole genome shotgun (WGS) entry which is preliminary data.</text>
</comment>
<evidence type="ECO:0000313" key="1">
    <source>
        <dbReference type="EMBL" id="KAK9678964.1"/>
    </source>
</evidence>
<sequence length="53" mass="6092">QDADGTKKQRPMRIVTGKEIEPMGQPEAIGVFHKKQRKELSIVVFKRKVDKKS</sequence>
<keyword evidence="2" id="KW-1185">Reference proteome</keyword>
<reference evidence="1 2" key="1">
    <citation type="submission" date="2023-04" db="EMBL/GenBank/DDBJ databases">
        <title>Genome of Basidiobolus ranarum AG-B5.</title>
        <authorList>
            <person name="Stajich J.E."/>
            <person name="Carter-House D."/>
            <person name="Gryganskyi A."/>
        </authorList>
    </citation>
    <scope>NUCLEOTIDE SEQUENCE [LARGE SCALE GENOMIC DNA]</scope>
    <source>
        <strain evidence="1 2">AG-B5</strain>
    </source>
</reference>
<accession>A0ABR2VLJ5</accession>
<organism evidence="1 2">
    <name type="scientific">Basidiobolus ranarum</name>
    <dbReference type="NCBI Taxonomy" id="34480"/>
    <lineage>
        <taxon>Eukaryota</taxon>
        <taxon>Fungi</taxon>
        <taxon>Fungi incertae sedis</taxon>
        <taxon>Zoopagomycota</taxon>
        <taxon>Entomophthoromycotina</taxon>
        <taxon>Basidiobolomycetes</taxon>
        <taxon>Basidiobolales</taxon>
        <taxon>Basidiobolaceae</taxon>
        <taxon>Basidiobolus</taxon>
    </lineage>
</organism>
<protein>
    <submittedName>
        <fullName evidence="1">Uncharacterized protein</fullName>
    </submittedName>
</protein>
<gene>
    <name evidence="1" type="ORF">K7432_016480</name>
</gene>
<name>A0ABR2VLJ5_9FUNG</name>
<feature type="non-terminal residue" evidence="1">
    <location>
        <position position="1"/>
    </location>
</feature>